<dbReference type="EMBL" id="SDMP01000015">
    <property type="protein sequence ID" value="RYR06661.1"/>
    <property type="molecule type" value="Genomic_DNA"/>
</dbReference>
<proteinExistence type="predicted"/>
<protein>
    <submittedName>
        <fullName evidence="1">Uncharacterized protein</fullName>
    </submittedName>
</protein>
<evidence type="ECO:0000313" key="2">
    <source>
        <dbReference type="Proteomes" id="UP000289738"/>
    </source>
</evidence>
<keyword evidence="2" id="KW-1185">Reference proteome</keyword>
<evidence type="ECO:0000313" key="1">
    <source>
        <dbReference type="EMBL" id="RYR06661.1"/>
    </source>
</evidence>
<organism evidence="1 2">
    <name type="scientific">Arachis hypogaea</name>
    <name type="common">Peanut</name>
    <dbReference type="NCBI Taxonomy" id="3818"/>
    <lineage>
        <taxon>Eukaryota</taxon>
        <taxon>Viridiplantae</taxon>
        <taxon>Streptophyta</taxon>
        <taxon>Embryophyta</taxon>
        <taxon>Tracheophyta</taxon>
        <taxon>Spermatophyta</taxon>
        <taxon>Magnoliopsida</taxon>
        <taxon>eudicotyledons</taxon>
        <taxon>Gunneridae</taxon>
        <taxon>Pentapetalae</taxon>
        <taxon>rosids</taxon>
        <taxon>fabids</taxon>
        <taxon>Fabales</taxon>
        <taxon>Fabaceae</taxon>
        <taxon>Papilionoideae</taxon>
        <taxon>50 kb inversion clade</taxon>
        <taxon>dalbergioids sensu lato</taxon>
        <taxon>Dalbergieae</taxon>
        <taxon>Pterocarpus clade</taxon>
        <taxon>Arachis</taxon>
    </lineage>
</organism>
<gene>
    <name evidence="1" type="ORF">Ahy_B05g073969</name>
</gene>
<dbReference type="AlphaFoldDB" id="A0A444YXJ9"/>
<name>A0A444YXJ9_ARAHY</name>
<sequence>MLNKARNMMEADHEDGGYDRNKELKLLDETKAGVKGLVDAGLTKDITIKYLDHVKKLALTLLEIRIAFGVIRPRMQLP</sequence>
<comment type="caution">
    <text evidence="1">The sequence shown here is derived from an EMBL/GenBank/DDBJ whole genome shotgun (WGS) entry which is preliminary data.</text>
</comment>
<accession>A0A444YXJ9</accession>
<reference evidence="1 2" key="1">
    <citation type="submission" date="2019-01" db="EMBL/GenBank/DDBJ databases">
        <title>Sequencing of cultivated peanut Arachis hypogaea provides insights into genome evolution and oil improvement.</title>
        <authorList>
            <person name="Chen X."/>
        </authorList>
    </citation>
    <scope>NUCLEOTIDE SEQUENCE [LARGE SCALE GENOMIC DNA]</scope>
    <source>
        <strain evidence="2">cv. Fuhuasheng</strain>
        <tissue evidence="1">Leaves</tissue>
    </source>
</reference>
<dbReference type="Proteomes" id="UP000289738">
    <property type="component" value="Chromosome B05"/>
</dbReference>